<feature type="repeat" description="TPR" evidence="3">
    <location>
        <begin position="29"/>
        <end position="62"/>
    </location>
</feature>
<evidence type="ECO:0000256" key="2">
    <source>
        <dbReference type="ARBA" id="ARBA00022803"/>
    </source>
</evidence>
<sequence length="407" mass="44334">MSSSTSDYTVSFDLTSIYQNVQDQRTQLAQYAIMQAATYMQNNKTDQAVSAFKKALGLDPQNTTAYNYLGQIYMSQGKNADAIKAFQQIVRIQSNAATADGSSTAPTLADAHISLGNAYLQNKQYTQSEKEYKTAARLNPQNPVAVYTLGQQYVTQNRLSEAEAQFKQVQKLSPKDGNVYYALGQVYNKEGKYDEAVTNLEKSLTLKTKFPSANYELGVAYNGLGRTADAKNQLSILKNTDTTLASQLQFIINKPQMVAINTTAPGAFNDILGPSTPLWYLDSSLAVPNSSKTYSVTISFTNAMDVSSITNPQNWSISRANSTAAGFYNNMMPVSDKDATILNTPQAITYNPLTNEATVNFRISQNAAGTAVIDPSHIVFKFSGQDASGRSMDQTADEVDGSSTTPF</sequence>
<dbReference type="PANTHER" id="PTHR12558:SF13">
    <property type="entry name" value="CELL DIVISION CYCLE PROTEIN 27 HOMOLOG"/>
    <property type="match status" value="1"/>
</dbReference>
<dbReference type="SUPFAM" id="SSF48452">
    <property type="entry name" value="TPR-like"/>
    <property type="match status" value="1"/>
</dbReference>
<evidence type="ECO:0000256" key="1">
    <source>
        <dbReference type="ARBA" id="ARBA00022737"/>
    </source>
</evidence>
<dbReference type="InterPro" id="IPR011990">
    <property type="entry name" value="TPR-like_helical_dom_sf"/>
</dbReference>
<dbReference type="PANTHER" id="PTHR12558">
    <property type="entry name" value="CELL DIVISION CYCLE 16,23,27"/>
    <property type="match status" value="1"/>
</dbReference>
<accession>A0A5A9XBR6</accession>
<feature type="repeat" description="TPR" evidence="3">
    <location>
        <begin position="63"/>
        <end position="96"/>
    </location>
</feature>
<dbReference type="Proteomes" id="UP000324298">
    <property type="component" value="Unassembled WGS sequence"/>
</dbReference>
<keyword evidence="1" id="KW-0677">Repeat</keyword>
<keyword evidence="6" id="KW-1185">Reference proteome</keyword>
<proteinExistence type="predicted"/>
<comment type="caution">
    <text evidence="5">The sequence shown here is derived from an EMBL/GenBank/DDBJ whole genome shotgun (WGS) entry which is preliminary data.</text>
</comment>
<dbReference type="RefSeq" id="WP_149308501.1">
    <property type="nucleotide sequence ID" value="NZ_SRSD01000008.1"/>
</dbReference>
<evidence type="ECO:0000313" key="6">
    <source>
        <dbReference type="Proteomes" id="UP000324298"/>
    </source>
</evidence>
<protein>
    <submittedName>
        <fullName evidence="5">Tetratricopeptide repeat protein</fullName>
    </submittedName>
</protein>
<dbReference type="PROSITE" id="PS50005">
    <property type="entry name" value="TPR"/>
    <property type="match status" value="5"/>
</dbReference>
<dbReference type="Pfam" id="PF13414">
    <property type="entry name" value="TPR_11"/>
    <property type="match status" value="1"/>
</dbReference>
<dbReference type="InterPro" id="IPR013105">
    <property type="entry name" value="TPR_2"/>
</dbReference>
<feature type="region of interest" description="Disordered" evidence="4">
    <location>
        <begin position="387"/>
        <end position="407"/>
    </location>
</feature>
<feature type="repeat" description="TPR" evidence="3">
    <location>
        <begin position="143"/>
        <end position="176"/>
    </location>
</feature>
<dbReference type="SMART" id="SM00028">
    <property type="entry name" value="TPR"/>
    <property type="match status" value="6"/>
</dbReference>
<evidence type="ECO:0000313" key="5">
    <source>
        <dbReference type="EMBL" id="KAA0889858.1"/>
    </source>
</evidence>
<gene>
    <name evidence="5" type="ORF">ET418_13905</name>
</gene>
<name>A0A5A9XBR6_9BACT</name>
<dbReference type="EMBL" id="SRSD01000008">
    <property type="protein sequence ID" value="KAA0889858.1"/>
    <property type="molecule type" value="Genomic_DNA"/>
</dbReference>
<feature type="repeat" description="TPR" evidence="3">
    <location>
        <begin position="177"/>
        <end position="210"/>
    </location>
</feature>
<keyword evidence="2 3" id="KW-0802">TPR repeat</keyword>
<feature type="repeat" description="TPR" evidence="3">
    <location>
        <begin position="109"/>
        <end position="142"/>
    </location>
</feature>
<dbReference type="Pfam" id="PF07719">
    <property type="entry name" value="TPR_2"/>
    <property type="match status" value="1"/>
</dbReference>
<dbReference type="PROSITE" id="PS50293">
    <property type="entry name" value="TPR_REGION"/>
    <property type="match status" value="1"/>
</dbReference>
<dbReference type="Pfam" id="PF13181">
    <property type="entry name" value="TPR_8"/>
    <property type="match status" value="1"/>
</dbReference>
<evidence type="ECO:0000256" key="4">
    <source>
        <dbReference type="SAM" id="MobiDB-lite"/>
    </source>
</evidence>
<dbReference type="OrthoDB" id="290946at2"/>
<dbReference type="Pfam" id="PF13432">
    <property type="entry name" value="TPR_16"/>
    <property type="match status" value="1"/>
</dbReference>
<dbReference type="AlphaFoldDB" id="A0A5A9XBR6"/>
<organism evidence="5 6">
    <name type="scientific">Oryzomonas rubra</name>
    <dbReference type="NCBI Taxonomy" id="2509454"/>
    <lineage>
        <taxon>Bacteria</taxon>
        <taxon>Pseudomonadati</taxon>
        <taxon>Thermodesulfobacteriota</taxon>
        <taxon>Desulfuromonadia</taxon>
        <taxon>Geobacterales</taxon>
        <taxon>Geobacteraceae</taxon>
        <taxon>Oryzomonas</taxon>
    </lineage>
</organism>
<dbReference type="Gene3D" id="1.25.40.10">
    <property type="entry name" value="Tetratricopeptide repeat domain"/>
    <property type="match status" value="3"/>
</dbReference>
<evidence type="ECO:0000256" key="3">
    <source>
        <dbReference type="PROSITE-ProRule" id="PRU00339"/>
    </source>
</evidence>
<dbReference type="InterPro" id="IPR019734">
    <property type="entry name" value="TPR_rpt"/>
</dbReference>
<reference evidence="5 6" key="1">
    <citation type="submission" date="2019-04" db="EMBL/GenBank/DDBJ databases">
        <title>Geobacter ruber sp. nov., ferric-reducing bacteria isolated from paddy soil.</title>
        <authorList>
            <person name="Xu Z."/>
            <person name="Masuda Y."/>
            <person name="Itoh H."/>
            <person name="Senoo K."/>
        </authorList>
    </citation>
    <scope>NUCLEOTIDE SEQUENCE [LARGE SCALE GENOMIC DNA]</scope>
    <source>
        <strain evidence="5 6">Red88</strain>
    </source>
</reference>